<keyword evidence="8" id="KW-1185">Reference proteome</keyword>
<name>A0A7C9BE43_9BACT</name>
<feature type="signal peptide" evidence="4">
    <location>
        <begin position="1"/>
        <end position="20"/>
    </location>
</feature>
<keyword evidence="1 3" id="KW-0378">Hydrolase</keyword>
<dbReference type="PANTHER" id="PTHR34142:SF1">
    <property type="entry name" value="GLYCOSIDE HYDROLASE FAMILY 5 DOMAIN-CONTAINING PROTEIN"/>
    <property type="match status" value="1"/>
</dbReference>
<evidence type="ECO:0000256" key="3">
    <source>
        <dbReference type="RuleBase" id="RU361153"/>
    </source>
</evidence>
<feature type="domain" description="Glycoside hydrolase family 5" evidence="5">
    <location>
        <begin position="54"/>
        <end position="307"/>
    </location>
</feature>
<gene>
    <name evidence="7" type="ORF">GBK04_18340</name>
</gene>
<keyword evidence="2 3" id="KW-0326">Glycosidase</keyword>
<evidence type="ECO:0000259" key="5">
    <source>
        <dbReference type="Pfam" id="PF00150"/>
    </source>
</evidence>
<proteinExistence type="inferred from homology"/>
<organism evidence="7 8">
    <name type="scientific">Salmonirosea aquatica</name>
    <dbReference type="NCBI Taxonomy" id="2654236"/>
    <lineage>
        <taxon>Bacteria</taxon>
        <taxon>Pseudomonadati</taxon>
        <taxon>Bacteroidota</taxon>
        <taxon>Cytophagia</taxon>
        <taxon>Cytophagales</taxon>
        <taxon>Spirosomataceae</taxon>
        <taxon>Salmonirosea</taxon>
    </lineage>
</organism>
<dbReference type="GO" id="GO:0004553">
    <property type="term" value="F:hydrolase activity, hydrolyzing O-glycosyl compounds"/>
    <property type="evidence" value="ECO:0007669"/>
    <property type="project" value="InterPro"/>
</dbReference>
<dbReference type="AlphaFoldDB" id="A0A7C9BE43"/>
<feature type="domain" description="CBM-cenC" evidence="6">
    <location>
        <begin position="365"/>
        <end position="495"/>
    </location>
</feature>
<dbReference type="PROSITE" id="PS51257">
    <property type="entry name" value="PROKAR_LIPOPROTEIN"/>
    <property type="match status" value="1"/>
</dbReference>
<accession>A0A7C9BE43</accession>
<reference evidence="7 8" key="1">
    <citation type="submission" date="2019-10" db="EMBL/GenBank/DDBJ databases">
        <title>Draft Genome Sequence of Cytophagaceae sp. SJW1-29.</title>
        <authorList>
            <person name="Choi A."/>
        </authorList>
    </citation>
    <scope>NUCLEOTIDE SEQUENCE [LARGE SCALE GENOMIC DNA]</scope>
    <source>
        <strain evidence="7 8">SJW1-29</strain>
    </source>
</reference>
<dbReference type="SUPFAM" id="SSF49785">
    <property type="entry name" value="Galactose-binding domain-like"/>
    <property type="match status" value="1"/>
</dbReference>
<dbReference type="InterPro" id="IPR017853">
    <property type="entry name" value="GH"/>
</dbReference>
<evidence type="ECO:0000256" key="2">
    <source>
        <dbReference type="ARBA" id="ARBA00023295"/>
    </source>
</evidence>
<dbReference type="InterPro" id="IPR001547">
    <property type="entry name" value="Glyco_hydro_5"/>
</dbReference>
<dbReference type="Proteomes" id="UP000479293">
    <property type="component" value="Unassembled WGS sequence"/>
</dbReference>
<keyword evidence="4" id="KW-0732">Signal</keyword>
<evidence type="ECO:0000256" key="4">
    <source>
        <dbReference type="SAM" id="SignalP"/>
    </source>
</evidence>
<dbReference type="Pfam" id="PF00150">
    <property type="entry name" value="Cellulase"/>
    <property type="match status" value="1"/>
</dbReference>
<dbReference type="PANTHER" id="PTHR34142">
    <property type="entry name" value="ENDO-BETA-1,4-GLUCANASE A"/>
    <property type="match status" value="1"/>
</dbReference>
<comment type="caution">
    <text evidence="7">The sequence shown here is derived from an EMBL/GenBank/DDBJ whole genome shotgun (WGS) entry which is preliminary data.</text>
</comment>
<evidence type="ECO:0000313" key="8">
    <source>
        <dbReference type="Proteomes" id="UP000479293"/>
    </source>
</evidence>
<dbReference type="GO" id="GO:0000272">
    <property type="term" value="P:polysaccharide catabolic process"/>
    <property type="evidence" value="ECO:0007669"/>
    <property type="project" value="InterPro"/>
</dbReference>
<dbReference type="RefSeq" id="WP_152762143.1">
    <property type="nucleotide sequence ID" value="NZ_WHLY01000002.1"/>
</dbReference>
<protein>
    <submittedName>
        <fullName evidence="7">Cellulase family glycosylhydrolase</fullName>
    </submittedName>
</protein>
<dbReference type="Gene3D" id="2.60.120.260">
    <property type="entry name" value="Galactose-binding domain-like"/>
    <property type="match status" value="1"/>
</dbReference>
<dbReference type="SUPFAM" id="SSF51445">
    <property type="entry name" value="(Trans)glycosidases"/>
    <property type="match status" value="1"/>
</dbReference>
<evidence type="ECO:0000256" key="1">
    <source>
        <dbReference type="ARBA" id="ARBA00022801"/>
    </source>
</evidence>
<dbReference type="InterPro" id="IPR003305">
    <property type="entry name" value="CenC_carb-bd"/>
</dbReference>
<sequence>MKTLQVYFVLLLLATCGLLACKNTDSGTSPAPVIPGVPPVTESADFSVNGSTIVDKTGAEFIAKGINVNGPGWPWTRQTIPDINLIVDTWKFNTIRLNCWVQNPPYNNPNNSDLDAIVKSFTDKKVVVILEDHSFTGTYPNTDQLNTAVSWWTAQALKYKTNAYVWFNLINEPGSSGSGSVPASWLTVHETIIKAIRNAGADNIIVCDEHGYGQANGFAATENSAALTYGEMLTSKYRNLVFSLHLYDLWVYGKSRLDNYVNSVKAKKLALLIGEYGVGSTDVTAEVASSVMQVGIPQKIGRIGWHWAGIDTYKLANTGDGGGFAIDNTTGAKPTNLGFGGNLIWLDNHTQLQGTDVALTPPAVLLSNANFDGGTLVNNSANIAGWVNFGTAQLDNTPTNVKEGNYSVKVKQGAAGGLGQVIYLQPGATYKITAWGKNSQTVSVATIVALKYTTTAGGTETQVGSLNFTEVGFQEKSAIFTLPASITSMFLVIYKSDTASDFWCDDIRITKQ</sequence>
<evidence type="ECO:0000259" key="6">
    <source>
        <dbReference type="Pfam" id="PF02018"/>
    </source>
</evidence>
<evidence type="ECO:0000313" key="7">
    <source>
        <dbReference type="EMBL" id="MPR35256.1"/>
    </source>
</evidence>
<feature type="chain" id="PRO_5028995943" evidence="4">
    <location>
        <begin position="21"/>
        <end position="512"/>
    </location>
</feature>
<dbReference type="Pfam" id="PF02018">
    <property type="entry name" value="CBM_4_9"/>
    <property type="match status" value="1"/>
</dbReference>
<dbReference type="Gene3D" id="3.20.20.80">
    <property type="entry name" value="Glycosidases"/>
    <property type="match status" value="1"/>
</dbReference>
<dbReference type="EMBL" id="WHLY01000002">
    <property type="protein sequence ID" value="MPR35256.1"/>
    <property type="molecule type" value="Genomic_DNA"/>
</dbReference>
<dbReference type="InterPro" id="IPR008979">
    <property type="entry name" value="Galactose-bd-like_sf"/>
</dbReference>
<comment type="similarity">
    <text evidence="3">Belongs to the glycosyl hydrolase 5 (cellulase A) family.</text>
</comment>